<comment type="caution">
    <text evidence="1">The sequence shown here is derived from an EMBL/GenBank/DDBJ whole genome shotgun (WGS) entry which is preliminary data.</text>
</comment>
<protein>
    <submittedName>
        <fullName evidence="1">Uncharacterized protein</fullName>
    </submittedName>
</protein>
<sequence length="191" mass="21230">MGSSEPKSKTSCCRTCILVTLISWILVALILLVLAFTVFKPQNPIVNLYPIGLKDMQFFDPNVKSVPMHMIISIKNPNYGDFKTKNATGYIHYKHTLLAKVPIAPKFLPARTTTNVSATAGLMSGQLLSNDAFLKDIEDEIFNMTASTTLNGKVYLIRIFKLKAMVDIACEIKLNITSMDTDSFCITNMKV</sequence>
<organism evidence="1 2">
    <name type="scientific">Trifolium pratense</name>
    <name type="common">Red clover</name>
    <dbReference type="NCBI Taxonomy" id="57577"/>
    <lineage>
        <taxon>Eukaryota</taxon>
        <taxon>Viridiplantae</taxon>
        <taxon>Streptophyta</taxon>
        <taxon>Embryophyta</taxon>
        <taxon>Tracheophyta</taxon>
        <taxon>Spermatophyta</taxon>
        <taxon>Magnoliopsida</taxon>
        <taxon>eudicotyledons</taxon>
        <taxon>Gunneridae</taxon>
        <taxon>Pentapetalae</taxon>
        <taxon>rosids</taxon>
        <taxon>fabids</taxon>
        <taxon>Fabales</taxon>
        <taxon>Fabaceae</taxon>
        <taxon>Papilionoideae</taxon>
        <taxon>50 kb inversion clade</taxon>
        <taxon>NPAAA clade</taxon>
        <taxon>Hologalegina</taxon>
        <taxon>IRL clade</taxon>
        <taxon>Trifolieae</taxon>
        <taxon>Trifolium</taxon>
    </lineage>
</organism>
<evidence type="ECO:0000313" key="2">
    <source>
        <dbReference type="Proteomes" id="UP001177021"/>
    </source>
</evidence>
<keyword evidence="2" id="KW-1185">Reference proteome</keyword>
<gene>
    <name evidence="1" type="ORF">MILVUS5_LOCUS21928</name>
</gene>
<dbReference type="Proteomes" id="UP001177021">
    <property type="component" value="Unassembled WGS sequence"/>
</dbReference>
<accession>A0ACB0KCE6</accession>
<proteinExistence type="predicted"/>
<reference evidence="1" key="1">
    <citation type="submission" date="2023-10" db="EMBL/GenBank/DDBJ databases">
        <authorList>
            <person name="Rodriguez Cubillos JULIANA M."/>
            <person name="De Vega J."/>
        </authorList>
    </citation>
    <scope>NUCLEOTIDE SEQUENCE</scope>
</reference>
<name>A0ACB0KCE6_TRIPR</name>
<dbReference type="EMBL" id="CASHSV030000206">
    <property type="protein sequence ID" value="CAJ2654881.1"/>
    <property type="molecule type" value="Genomic_DNA"/>
</dbReference>
<evidence type="ECO:0000313" key="1">
    <source>
        <dbReference type="EMBL" id="CAJ2654881.1"/>
    </source>
</evidence>